<evidence type="ECO:0008006" key="5">
    <source>
        <dbReference type="Google" id="ProtNLM"/>
    </source>
</evidence>
<dbReference type="SUPFAM" id="SSF56954">
    <property type="entry name" value="Outer membrane efflux proteins (OEP)"/>
    <property type="match status" value="1"/>
</dbReference>
<comment type="caution">
    <text evidence="3">The sequence shown here is derived from an EMBL/GenBank/DDBJ whole genome shotgun (WGS) entry which is preliminary data.</text>
</comment>
<dbReference type="AlphaFoldDB" id="A0A1F7FHK5"/>
<keyword evidence="2" id="KW-0732">Signal</keyword>
<protein>
    <recommendedName>
        <fullName evidence="5">Transporter</fullName>
    </recommendedName>
</protein>
<dbReference type="Proteomes" id="UP000179243">
    <property type="component" value="Unassembled WGS sequence"/>
</dbReference>
<dbReference type="EMBL" id="MFYX01000040">
    <property type="protein sequence ID" value="OGK06078.1"/>
    <property type="molecule type" value="Genomic_DNA"/>
</dbReference>
<evidence type="ECO:0000256" key="1">
    <source>
        <dbReference type="ARBA" id="ARBA00007613"/>
    </source>
</evidence>
<evidence type="ECO:0000313" key="4">
    <source>
        <dbReference type="Proteomes" id="UP000179243"/>
    </source>
</evidence>
<dbReference type="GO" id="GO:0015562">
    <property type="term" value="F:efflux transmembrane transporter activity"/>
    <property type="evidence" value="ECO:0007669"/>
    <property type="project" value="InterPro"/>
</dbReference>
<name>A0A1F7FHK5_UNCRA</name>
<feature type="chain" id="PRO_5009528723" description="Transporter" evidence="2">
    <location>
        <begin position="25"/>
        <end position="428"/>
    </location>
</feature>
<sequence length="428" mass="46208">MRRLAAILAGAIGIFSALSNTTGAAPVSVSSHQSAIRVFVNEALEKNPLLKAYALDSEGAERAAVASKGFIAPEFSAAYMPGMAGSTFEIDYSLQQMIMFPVKWAAMNKAALSRAIAARAEAMAAGNTLALDIAHAYNQLYYIDRKLDLVAKDRQLLQVASAAAKKQYEIGMGSQAQVLTLDIETERLATDSISLGLQRVSAAAMLTALLGDSADRVFAATPECSIAVFQTLPPDSLALLALAQRPDLAAMEAEQAMALHEKDASRMAYFPDFMIGAGYRQRQAVDATDSWSIMAGITLPFAPWSLKKYSATSGQMQLAHASMQKKYENMKNMVKAEVLDALSNLARAASQLRFYGHTGIPKAELSLQSAIASYQQGKTEFSMVIDNVRMVIMAREQHALAAQEYLDALARLDFTIGLPMPMAREGEK</sequence>
<dbReference type="Gene3D" id="1.20.1600.10">
    <property type="entry name" value="Outer membrane efflux proteins (OEP)"/>
    <property type="match status" value="1"/>
</dbReference>
<dbReference type="PANTHER" id="PTHR30203">
    <property type="entry name" value="OUTER MEMBRANE CATION EFFLUX PROTEIN"/>
    <property type="match status" value="1"/>
</dbReference>
<dbReference type="InterPro" id="IPR010131">
    <property type="entry name" value="MdtP/NodT-like"/>
</dbReference>
<comment type="similarity">
    <text evidence="1">Belongs to the outer membrane factor (OMF) (TC 1.B.17) family.</text>
</comment>
<dbReference type="Pfam" id="PF02321">
    <property type="entry name" value="OEP"/>
    <property type="match status" value="1"/>
</dbReference>
<evidence type="ECO:0000256" key="2">
    <source>
        <dbReference type="SAM" id="SignalP"/>
    </source>
</evidence>
<evidence type="ECO:0000313" key="3">
    <source>
        <dbReference type="EMBL" id="OGK06078.1"/>
    </source>
</evidence>
<organism evidence="3 4">
    <name type="scientific">Candidatus Raymondbacteria bacterium RIFOXYD12_FULL_49_13</name>
    <dbReference type="NCBI Taxonomy" id="1817890"/>
    <lineage>
        <taxon>Bacteria</taxon>
        <taxon>Raymondiibacteriota</taxon>
    </lineage>
</organism>
<gene>
    <name evidence="3" type="ORF">A2519_06090</name>
</gene>
<feature type="signal peptide" evidence="2">
    <location>
        <begin position="1"/>
        <end position="24"/>
    </location>
</feature>
<accession>A0A1F7FHK5</accession>
<reference evidence="3 4" key="1">
    <citation type="journal article" date="2016" name="Nat. Commun.">
        <title>Thousands of microbial genomes shed light on interconnected biogeochemical processes in an aquifer system.</title>
        <authorList>
            <person name="Anantharaman K."/>
            <person name="Brown C.T."/>
            <person name="Hug L.A."/>
            <person name="Sharon I."/>
            <person name="Castelle C.J."/>
            <person name="Probst A.J."/>
            <person name="Thomas B.C."/>
            <person name="Singh A."/>
            <person name="Wilkins M.J."/>
            <person name="Karaoz U."/>
            <person name="Brodie E.L."/>
            <person name="Williams K.H."/>
            <person name="Hubbard S.S."/>
            <person name="Banfield J.F."/>
        </authorList>
    </citation>
    <scope>NUCLEOTIDE SEQUENCE [LARGE SCALE GENOMIC DNA]</scope>
</reference>
<proteinExistence type="inferred from homology"/>
<dbReference type="InterPro" id="IPR003423">
    <property type="entry name" value="OMP_efflux"/>
</dbReference>